<evidence type="ECO:0000256" key="3">
    <source>
        <dbReference type="ARBA" id="ARBA00022741"/>
    </source>
</evidence>
<name>A0ABS4CKR8_9ENTE</name>
<gene>
    <name evidence="6" type="ORF">I6N96_12980</name>
</gene>
<dbReference type="PANTHER" id="PTHR42734">
    <property type="entry name" value="METAL TRANSPORT SYSTEM ATP-BINDING PROTEIN TM_0124-RELATED"/>
    <property type="match status" value="1"/>
</dbReference>
<feature type="domain" description="ABC transporter" evidence="5">
    <location>
        <begin position="5"/>
        <end position="237"/>
    </location>
</feature>
<dbReference type="EMBL" id="JAEDXU010000006">
    <property type="protein sequence ID" value="MBP1047189.1"/>
    <property type="molecule type" value="Genomic_DNA"/>
</dbReference>
<keyword evidence="7" id="KW-1185">Reference proteome</keyword>
<dbReference type="Proteomes" id="UP000673375">
    <property type="component" value="Unassembled WGS sequence"/>
</dbReference>
<dbReference type="InterPro" id="IPR050153">
    <property type="entry name" value="Metal_Ion_Import_ABC"/>
</dbReference>
<dbReference type="Pfam" id="PF00005">
    <property type="entry name" value="ABC_tran"/>
    <property type="match status" value="1"/>
</dbReference>
<evidence type="ECO:0000256" key="1">
    <source>
        <dbReference type="ARBA" id="ARBA00005417"/>
    </source>
</evidence>
<dbReference type="CDD" id="cd03235">
    <property type="entry name" value="ABC_Metallic_Cations"/>
    <property type="match status" value="1"/>
</dbReference>
<dbReference type="InterPro" id="IPR027417">
    <property type="entry name" value="P-loop_NTPase"/>
</dbReference>
<comment type="caution">
    <text evidence="6">The sequence shown here is derived from an EMBL/GenBank/DDBJ whole genome shotgun (WGS) entry which is preliminary data.</text>
</comment>
<dbReference type="Gene3D" id="3.40.50.300">
    <property type="entry name" value="P-loop containing nucleotide triphosphate hydrolases"/>
    <property type="match status" value="1"/>
</dbReference>
<evidence type="ECO:0000256" key="4">
    <source>
        <dbReference type="ARBA" id="ARBA00022840"/>
    </source>
</evidence>
<dbReference type="PROSITE" id="PS50893">
    <property type="entry name" value="ABC_TRANSPORTER_2"/>
    <property type="match status" value="1"/>
</dbReference>
<dbReference type="InterPro" id="IPR003439">
    <property type="entry name" value="ABC_transporter-like_ATP-bd"/>
</dbReference>
<dbReference type="SMART" id="SM00382">
    <property type="entry name" value="AAA"/>
    <property type="match status" value="1"/>
</dbReference>
<evidence type="ECO:0000313" key="7">
    <source>
        <dbReference type="Proteomes" id="UP000673375"/>
    </source>
</evidence>
<dbReference type="PANTHER" id="PTHR42734:SF5">
    <property type="entry name" value="IRON TRANSPORT SYSTEM ATP-BINDING PROTEIN HI_0361-RELATED"/>
    <property type="match status" value="1"/>
</dbReference>
<dbReference type="GO" id="GO:0005524">
    <property type="term" value="F:ATP binding"/>
    <property type="evidence" value="ECO:0007669"/>
    <property type="project" value="UniProtKB-KW"/>
</dbReference>
<protein>
    <submittedName>
        <fullName evidence="6">Metal ABC transporter ATP-binding protein</fullName>
    </submittedName>
</protein>
<organism evidence="6 7">
    <name type="scientific">Enterococcus larvae</name>
    <dbReference type="NCBI Taxonomy" id="2794352"/>
    <lineage>
        <taxon>Bacteria</taxon>
        <taxon>Bacillati</taxon>
        <taxon>Bacillota</taxon>
        <taxon>Bacilli</taxon>
        <taxon>Lactobacillales</taxon>
        <taxon>Enterococcaceae</taxon>
        <taxon>Enterococcus</taxon>
    </lineage>
</organism>
<dbReference type="InterPro" id="IPR017871">
    <property type="entry name" value="ABC_transporter-like_CS"/>
</dbReference>
<evidence type="ECO:0000259" key="5">
    <source>
        <dbReference type="PROSITE" id="PS50893"/>
    </source>
</evidence>
<evidence type="ECO:0000313" key="6">
    <source>
        <dbReference type="EMBL" id="MBP1047189.1"/>
    </source>
</evidence>
<keyword evidence="3" id="KW-0547">Nucleotide-binding</keyword>
<reference evidence="6 7" key="1">
    <citation type="submission" date="2020-12" db="EMBL/GenBank/DDBJ databases">
        <title>Vagococcus allomyrinae sp. nov. and Enterococcus lavae sp. nov., isolated from the larvae of Allomyrina dichotoma.</title>
        <authorList>
            <person name="Lee S.D."/>
        </authorList>
    </citation>
    <scope>NUCLEOTIDE SEQUENCE [LARGE SCALE GENOMIC DNA]</scope>
    <source>
        <strain evidence="6 7">BWM-S5</strain>
    </source>
</reference>
<dbReference type="PROSITE" id="PS00211">
    <property type="entry name" value="ABC_TRANSPORTER_1"/>
    <property type="match status" value="1"/>
</dbReference>
<dbReference type="SUPFAM" id="SSF52540">
    <property type="entry name" value="P-loop containing nucleoside triphosphate hydrolases"/>
    <property type="match status" value="1"/>
</dbReference>
<accession>A0ABS4CKR8</accession>
<dbReference type="InterPro" id="IPR003593">
    <property type="entry name" value="AAA+_ATPase"/>
</dbReference>
<proteinExistence type="inferred from homology"/>
<keyword evidence="2" id="KW-0813">Transport</keyword>
<dbReference type="RefSeq" id="WP_209557966.1">
    <property type="nucleotide sequence ID" value="NZ_JAEDXU010000006.1"/>
</dbReference>
<evidence type="ECO:0000256" key="2">
    <source>
        <dbReference type="ARBA" id="ARBA00022448"/>
    </source>
</evidence>
<sequence length="250" mass="28008">MNNNVFIENLSVAYQGKPAIQSVDLVLSANKLTGIVGPNGAGKSTLMKAALGLIPKSNGSITYLDEPLKSNQRRFAYVEQRQNADLSFPIDVFGVVLLGTYPKVGLIRRPGKKEKELAWRCLEKVGLTDFAKRQIGELSGGQLQRVFLARALAQEADWFFLDEPFVGIDASSERTIIDLLKQLRNEGKSIVIVHHDLHKVRDYFDELVLLNKELIAYGEVSQTFTAENLQKGYGEEITEMIRLGERKNDR</sequence>
<keyword evidence="4 6" id="KW-0067">ATP-binding</keyword>
<comment type="similarity">
    <text evidence="1">Belongs to the ABC transporter superfamily.</text>
</comment>